<gene>
    <name evidence="1" type="ORF">S03H2_53782</name>
</gene>
<organism evidence="1">
    <name type="scientific">marine sediment metagenome</name>
    <dbReference type="NCBI Taxonomy" id="412755"/>
    <lineage>
        <taxon>unclassified sequences</taxon>
        <taxon>metagenomes</taxon>
        <taxon>ecological metagenomes</taxon>
    </lineage>
</organism>
<reference evidence="1" key="1">
    <citation type="journal article" date="2014" name="Front. Microbiol.">
        <title>High frequency of phylogenetically diverse reductive dehalogenase-homologous genes in deep subseafloor sedimentary metagenomes.</title>
        <authorList>
            <person name="Kawai M."/>
            <person name="Futagami T."/>
            <person name="Toyoda A."/>
            <person name="Takaki Y."/>
            <person name="Nishi S."/>
            <person name="Hori S."/>
            <person name="Arai W."/>
            <person name="Tsubouchi T."/>
            <person name="Morono Y."/>
            <person name="Uchiyama I."/>
            <person name="Ito T."/>
            <person name="Fujiyama A."/>
            <person name="Inagaki F."/>
            <person name="Takami H."/>
        </authorList>
    </citation>
    <scope>NUCLEOTIDE SEQUENCE</scope>
    <source>
        <strain evidence="1">Expedition CK06-06</strain>
    </source>
</reference>
<evidence type="ECO:0008006" key="2">
    <source>
        <dbReference type="Google" id="ProtNLM"/>
    </source>
</evidence>
<accession>X1HZA7</accession>
<comment type="caution">
    <text evidence="1">The sequence shown here is derived from an EMBL/GenBank/DDBJ whole genome shotgun (WGS) entry which is preliminary data.</text>
</comment>
<evidence type="ECO:0000313" key="1">
    <source>
        <dbReference type="EMBL" id="GAH62405.1"/>
    </source>
</evidence>
<protein>
    <recommendedName>
        <fullName evidence="2">SWIM-type domain-containing protein</fullName>
    </recommendedName>
</protein>
<sequence length="227" mass="26306">MNFAIPRNNNSEMLLYIWKIIDIPKVSQNDLLYKISFELFLFPPNEAISFINNCLDNQLLVKDNNLNFTLSKNLNQQLKNWQKKRKKAVLKKIVSSKQITQIQSDTGKEKSTNFNVLINSFTDKGTLNRSVSISDTAFEILECDSAKGILKSRVKGSKEESYIIEINTKKKLVCHNCHDFVTRRADNKKFCKHLTKLFLLLKDKDETIAEFFLSKLAENINTWDFTS</sequence>
<name>X1HZA7_9ZZZZ</name>
<dbReference type="EMBL" id="BARU01034244">
    <property type="protein sequence ID" value="GAH62405.1"/>
    <property type="molecule type" value="Genomic_DNA"/>
</dbReference>
<dbReference type="AlphaFoldDB" id="X1HZA7"/>
<feature type="non-terminal residue" evidence="1">
    <location>
        <position position="227"/>
    </location>
</feature>
<proteinExistence type="predicted"/>